<dbReference type="PANTHER" id="PTHR43248:SF25">
    <property type="entry name" value="AB HYDROLASE-1 DOMAIN-CONTAINING PROTEIN-RELATED"/>
    <property type="match status" value="1"/>
</dbReference>
<dbReference type="RefSeq" id="XP_038739698.1">
    <property type="nucleotide sequence ID" value="XM_038895036.1"/>
</dbReference>
<dbReference type="Proteomes" id="UP000781932">
    <property type="component" value="Unassembled WGS sequence"/>
</dbReference>
<dbReference type="Pfam" id="PF08386">
    <property type="entry name" value="Abhydrolase_4"/>
    <property type="match status" value="1"/>
</dbReference>
<feature type="domain" description="Peptidase S33 tripeptidyl aminopeptidase-like C-terminal" evidence="3">
    <location>
        <begin position="449"/>
        <end position="532"/>
    </location>
</feature>
<evidence type="ECO:0000256" key="1">
    <source>
        <dbReference type="ARBA" id="ARBA00010088"/>
    </source>
</evidence>
<accession>A0A9P6HSW2</accession>
<evidence type="ECO:0000313" key="4">
    <source>
        <dbReference type="EMBL" id="KAF9870237.1"/>
    </source>
</evidence>
<evidence type="ECO:0000256" key="2">
    <source>
        <dbReference type="ARBA" id="ARBA00022801"/>
    </source>
</evidence>
<keyword evidence="2" id="KW-0378">Hydrolase</keyword>
<proteinExistence type="inferred from homology"/>
<dbReference type="InterPro" id="IPR029058">
    <property type="entry name" value="AB_hydrolase_fold"/>
</dbReference>
<comment type="caution">
    <text evidence="4">The sequence shown here is derived from an EMBL/GenBank/DDBJ whole genome shotgun (WGS) entry which is preliminary data.</text>
</comment>
<comment type="similarity">
    <text evidence="1">Belongs to the peptidase S33 family.</text>
</comment>
<evidence type="ECO:0000259" key="3">
    <source>
        <dbReference type="Pfam" id="PF08386"/>
    </source>
</evidence>
<evidence type="ECO:0000313" key="5">
    <source>
        <dbReference type="Proteomes" id="UP000781932"/>
    </source>
</evidence>
<keyword evidence="5" id="KW-1185">Reference proteome</keyword>
<sequence>MFPRGANETEEFSFKNIKPTKDLQYHPCGSFQCARLEVPLDWSQPTKNSTAAIAIVKLPATVPEDDPSFAGSIFINPGGPSGSGTGFTYSFGPALQKLLGGERNYEIIGFDPRGVNMSTPHADCYKGDYFSRKLDSTRADGMSPIDEALGYHWAAASAKSELCEEDGVDSIFGHMNTASVARDMVEMADRIDELRWKNSNKTKPADAEKPRVQYFGISYGSYLGNTFASMFPERIGRVLIDAVIDGEDWVTGAFKNNINDAETIVDLFYATCFEAGEDCPLLESSDTSAADIKGRVTEFLEELDLNPIPLSLNNRAVILTSPNVRQAIFSALYNPLTDFEILASGLDALLSGNYTAFIQILPADSISLVCDAPDSPGDPLYVWGEDVLAGVLCTDIDDSILDRNISFYEDLVEYHKDQSPTAGPSVSGAIPITCANRKIRPPYAFTGPFTSPAANPDDPKAPAAPLLITSSRYDPITPLRNALTVQKGHTGSSVVIQEGAGHGMISGPSQCIIKIIREFFYTGKVPESGTICEAECIPTIPADKNNCTDYLEARDGERFVMPKLDEWHWF</sequence>
<dbReference type="InterPro" id="IPR013595">
    <property type="entry name" value="Pept_S33_TAP-like_C"/>
</dbReference>
<reference evidence="4" key="2">
    <citation type="submission" date="2020-11" db="EMBL/GenBank/DDBJ databases">
        <title>Whole genome sequencing of Colletotrichum sp.</title>
        <authorList>
            <person name="Li H."/>
        </authorList>
    </citation>
    <scope>NUCLEOTIDE SEQUENCE</scope>
    <source>
        <strain evidence="4">CkLH20</strain>
    </source>
</reference>
<dbReference type="OrthoDB" id="425534at2759"/>
<name>A0A9P6HSW2_9PEZI</name>
<dbReference type="Gene3D" id="3.40.50.1820">
    <property type="entry name" value="alpha/beta hydrolase"/>
    <property type="match status" value="1"/>
</dbReference>
<dbReference type="PANTHER" id="PTHR43248">
    <property type="entry name" value="2-SUCCINYL-6-HYDROXY-2,4-CYCLOHEXADIENE-1-CARBOXYLATE SYNTHASE"/>
    <property type="match status" value="1"/>
</dbReference>
<dbReference type="AlphaFoldDB" id="A0A9P6HSW2"/>
<dbReference type="GeneID" id="62168110"/>
<dbReference type="SUPFAM" id="SSF53474">
    <property type="entry name" value="alpha/beta-Hydrolases"/>
    <property type="match status" value="1"/>
</dbReference>
<dbReference type="GO" id="GO:0016787">
    <property type="term" value="F:hydrolase activity"/>
    <property type="evidence" value="ECO:0007669"/>
    <property type="project" value="UniProtKB-KW"/>
</dbReference>
<dbReference type="InterPro" id="IPR051601">
    <property type="entry name" value="Serine_prot/Carboxylest_S33"/>
</dbReference>
<organism evidence="4 5">
    <name type="scientific">Colletotrichum karsti</name>
    <dbReference type="NCBI Taxonomy" id="1095194"/>
    <lineage>
        <taxon>Eukaryota</taxon>
        <taxon>Fungi</taxon>
        <taxon>Dikarya</taxon>
        <taxon>Ascomycota</taxon>
        <taxon>Pezizomycotina</taxon>
        <taxon>Sordariomycetes</taxon>
        <taxon>Hypocreomycetidae</taxon>
        <taxon>Glomerellales</taxon>
        <taxon>Glomerellaceae</taxon>
        <taxon>Colletotrichum</taxon>
        <taxon>Colletotrichum boninense species complex</taxon>
    </lineage>
</organism>
<protein>
    <recommendedName>
        <fullName evidence="3">Peptidase S33 tripeptidyl aminopeptidase-like C-terminal domain-containing protein</fullName>
    </recommendedName>
</protein>
<gene>
    <name evidence="4" type="ORF">CkaCkLH20_12323</name>
</gene>
<reference evidence="4" key="1">
    <citation type="submission" date="2020-03" db="EMBL/GenBank/DDBJ databases">
        <authorList>
            <person name="He L."/>
        </authorList>
    </citation>
    <scope>NUCLEOTIDE SEQUENCE</scope>
    <source>
        <strain evidence="4">CkLH20</strain>
    </source>
</reference>
<dbReference type="EMBL" id="JAATWM020000057">
    <property type="protein sequence ID" value="KAF9870237.1"/>
    <property type="molecule type" value="Genomic_DNA"/>
</dbReference>